<keyword evidence="2" id="KW-1133">Transmembrane helix</keyword>
<evidence type="ECO:0000256" key="1">
    <source>
        <dbReference type="SAM" id="MobiDB-lite"/>
    </source>
</evidence>
<evidence type="ECO:0000256" key="2">
    <source>
        <dbReference type="SAM" id="Phobius"/>
    </source>
</evidence>
<feature type="compositionally biased region" description="Basic and acidic residues" evidence="1">
    <location>
        <begin position="134"/>
        <end position="143"/>
    </location>
</feature>
<organism evidence="4">
    <name type="scientific">Cladocopium goreaui</name>
    <dbReference type="NCBI Taxonomy" id="2562237"/>
    <lineage>
        <taxon>Eukaryota</taxon>
        <taxon>Sar</taxon>
        <taxon>Alveolata</taxon>
        <taxon>Dinophyceae</taxon>
        <taxon>Suessiales</taxon>
        <taxon>Symbiodiniaceae</taxon>
        <taxon>Cladocopium</taxon>
    </lineage>
</organism>
<feature type="compositionally biased region" description="Polar residues" evidence="1">
    <location>
        <begin position="144"/>
        <end position="162"/>
    </location>
</feature>
<proteinExistence type="predicted"/>
<sequence>MTMLASYQSPLHALCFSLLVLPSEGQSSDMRIVILPDQVLIIVVIGVIAFGACCGIFAVLWRNRRDLVTLMPEWMSFHRKKEVKVTEADRIIFERAEQRRQKRELREAAEADEEEGGGSYLDLPTSLPGTVTDKGSEAQDSRDTSLPSRGSKTSAATESGSSARYARKQHRKISRASDPGDAARGRPRPLDDAVTASDPLSRWKHRREHSDGGEEDELPSSSRGRNGRGRRHSVGASPELLALASPAMSSMGLGRSFGRAAPVSGPWEASIHERGSTRASQYKLRFLPDHRVAGSTEGADGTAQISGSFNPDNHRVIWTEAHPWGSVQVTGHVFYKAHVAQISGTFVATDGGRGKMDLCPG</sequence>
<evidence type="ECO:0000256" key="3">
    <source>
        <dbReference type="SAM" id="SignalP"/>
    </source>
</evidence>
<feature type="compositionally biased region" description="Basic and acidic residues" evidence="1">
    <location>
        <begin position="181"/>
        <end position="191"/>
    </location>
</feature>
<feature type="chain" id="PRO_5043273240" evidence="3">
    <location>
        <begin position="26"/>
        <end position="361"/>
    </location>
</feature>
<accession>A0A9P1GQY9</accession>
<feature type="transmembrane region" description="Helical" evidence="2">
    <location>
        <begin position="41"/>
        <end position="61"/>
    </location>
</feature>
<reference evidence="5" key="2">
    <citation type="submission" date="2024-04" db="EMBL/GenBank/DDBJ databases">
        <authorList>
            <person name="Chen Y."/>
            <person name="Shah S."/>
            <person name="Dougan E. K."/>
            <person name="Thang M."/>
            <person name="Chan C."/>
        </authorList>
    </citation>
    <scope>NUCLEOTIDE SEQUENCE [LARGE SCALE GENOMIC DNA]</scope>
</reference>
<dbReference type="Proteomes" id="UP001152797">
    <property type="component" value="Unassembled WGS sequence"/>
</dbReference>
<dbReference type="EMBL" id="CAMXCT030006737">
    <property type="protein sequence ID" value="CAL4806538.1"/>
    <property type="molecule type" value="Genomic_DNA"/>
</dbReference>
<keyword evidence="2" id="KW-0812">Transmembrane</keyword>
<feature type="region of interest" description="Disordered" evidence="1">
    <location>
        <begin position="103"/>
        <end position="238"/>
    </location>
</feature>
<dbReference type="EMBL" id="CAMXCT010006737">
    <property type="protein sequence ID" value="CAI4019226.1"/>
    <property type="molecule type" value="Genomic_DNA"/>
</dbReference>
<keyword evidence="2" id="KW-0472">Membrane</keyword>
<evidence type="ECO:0000313" key="4">
    <source>
        <dbReference type="EMBL" id="CAI4019226.1"/>
    </source>
</evidence>
<evidence type="ECO:0000313" key="7">
    <source>
        <dbReference type="Proteomes" id="UP001152797"/>
    </source>
</evidence>
<keyword evidence="3" id="KW-0732">Signal</keyword>
<dbReference type="AlphaFoldDB" id="A0A9P1GQY9"/>
<keyword evidence="7" id="KW-1185">Reference proteome</keyword>
<comment type="caution">
    <text evidence="4">The sequence shown here is derived from an EMBL/GenBank/DDBJ whole genome shotgun (WGS) entry which is preliminary data.</text>
</comment>
<dbReference type="EMBL" id="CAMXCT020006737">
    <property type="protein sequence ID" value="CAL1172601.1"/>
    <property type="molecule type" value="Genomic_DNA"/>
</dbReference>
<evidence type="ECO:0000313" key="6">
    <source>
        <dbReference type="EMBL" id="CAL4806538.1"/>
    </source>
</evidence>
<evidence type="ECO:0000313" key="5">
    <source>
        <dbReference type="EMBL" id="CAL1172601.1"/>
    </source>
</evidence>
<protein>
    <submittedName>
        <fullName evidence="6">Jacalin-type lectin domain-containing protein</fullName>
    </submittedName>
</protein>
<reference evidence="4" key="1">
    <citation type="submission" date="2022-10" db="EMBL/GenBank/DDBJ databases">
        <authorList>
            <person name="Chen Y."/>
            <person name="Dougan E. K."/>
            <person name="Chan C."/>
            <person name="Rhodes N."/>
            <person name="Thang M."/>
        </authorList>
    </citation>
    <scope>NUCLEOTIDE SEQUENCE</scope>
</reference>
<feature type="signal peptide" evidence="3">
    <location>
        <begin position="1"/>
        <end position="25"/>
    </location>
</feature>
<name>A0A9P1GQY9_9DINO</name>
<gene>
    <name evidence="4" type="ORF">C1SCF055_LOCUS43740</name>
</gene>
<feature type="compositionally biased region" description="Basic residues" evidence="1">
    <location>
        <begin position="165"/>
        <end position="174"/>
    </location>
</feature>